<reference evidence="2" key="1">
    <citation type="submission" date="2020-04" db="EMBL/GenBank/DDBJ databases">
        <title>Description of novel Gluconacetobacter.</title>
        <authorList>
            <person name="Sombolestani A."/>
        </authorList>
    </citation>
    <scope>NUCLEOTIDE SEQUENCE [LARGE SCALE GENOMIC DNA]</scope>
    <source>
        <strain evidence="2">LMG 27748</strain>
    </source>
</reference>
<keyword evidence="2" id="KW-1185">Reference proteome</keyword>
<sequence length="366" mass="40351">MSGILRKAPGIFGMVAWIFWSGSCLAKTVDFSRAPPLQQARMALDILSAHYARELHTHHDGDAFHAWQRFVSVGTLMDYEAASGDSHFHALAGELLADHRGLDGNDDDLWLAEAELDWAVQDGNRERQRNALKNAARIFSRLTVHAWDGACGGGVWWDHAHTYKNAITNELFIDVAARLSVMTGDASYKEWALKSWRWFEGSGMILTSHAINDGLDARCLNNGSPTYSYNQGVILDALRNLTVLTGDPYFLLQAAHIARQAIGERTMLDGGFREATGVMNIDSRIFRGIFVQALGRLVPALPAGGDQEALKTWLTDESMRLWANRFPDAQFDSDWSATPFTPSAQAQLTAASLFVAAARVSGEVAR</sequence>
<dbReference type="RefSeq" id="WP_194255536.1">
    <property type="nucleotide sequence ID" value="NZ_JABCQO010000008.1"/>
</dbReference>
<proteinExistence type="predicted"/>
<evidence type="ECO:0000313" key="2">
    <source>
        <dbReference type="Proteomes" id="UP000630952"/>
    </source>
</evidence>
<dbReference type="PANTHER" id="PTHR47791:SF3">
    <property type="entry name" value="MEIOTICALLY UP-REGULATED GENE 191 PROTEIN"/>
    <property type="match status" value="1"/>
</dbReference>
<reference evidence="1 2" key="2">
    <citation type="submission" date="2020-11" db="EMBL/GenBank/DDBJ databases">
        <title>Description of novel Gluconobacter species.</title>
        <authorList>
            <person name="Cleenwerck I."/>
            <person name="Cnockaert M."/>
            <person name="Borremans W."/>
            <person name="Wieme A.D."/>
            <person name="De Vuyst L."/>
            <person name="Vandamme P."/>
        </authorList>
    </citation>
    <scope>NUCLEOTIDE SEQUENCE [LARGE SCALE GENOMIC DNA]</scope>
    <source>
        <strain evidence="1 2">LMG 27748</strain>
    </source>
</reference>
<dbReference type="InterPro" id="IPR005198">
    <property type="entry name" value="Glyco_hydro_76"/>
</dbReference>
<accession>A0ABR9YF55</accession>
<evidence type="ECO:0008006" key="3">
    <source>
        <dbReference type="Google" id="ProtNLM"/>
    </source>
</evidence>
<dbReference type="Pfam" id="PF03663">
    <property type="entry name" value="Glyco_hydro_76"/>
    <property type="match status" value="1"/>
</dbReference>
<dbReference type="PROSITE" id="PS51257">
    <property type="entry name" value="PROKAR_LIPOPROTEIN"/>
    <property type="match status" value="1"/>
</dbReference>
<dbReference type="PANTHER" id="PTHR47791">
    <property type="entry name" value="MEIOTICALLY UP-REGULATED GENE 191 PROTEIN"/>
    <property type="match status" value="1"/>
</dbReference>
<dbReference type="SUPFAM" id="SSF48208">
    <property type="entry name" value="Six-hairpin glycosidases"/>
    <property type="match status" value="1"/>
</dbReference>
<protein>
    <recommendedName>
        <fullName evidence="3">Glycosyl hydrolase</fullName>
    </recommendedName>
</protein>
<organism evidence="1 2">
    <name type="scientific">Gluconobacter cerevisiae</name>
    <dbReference type="NCBI Taxonomy" id="1379734"/>
    <lineage>
        <taxon>Bacteria</taxon>
        <taxon>Pseudomonadati</taxon>
        <taxon>Pseudomonadota</taxon>
        <taxon>Alphaproteobacteria</taxon>
        <taxon>Acetobacterales</taxon>
        <taxon>Acetobacteraceae</taxon>
        <taxon>Gluconobacter</taxon>
    </lineage>
</organism>
<dbReference type="InterPro" id="IPR008928">
    <property type="entry name" value="6-hairpin_glycosidase_sf"/>
</dbReference>
<evidence type="ECO:0000313" key="1">
    <source>
        <dbReference type="EMBL" id="MBF0877158.1"/>
    </source>
</evidence>
<gene>
    <name evidence="1" type="ORF">HKD21_09885</name>
</gene>
<dbReference type="Gene3D" id="1.50.10.20">
    <property type="match status" value="1"/>
</dbReference>
<name>A0ABR9YF55_9PROT</name>
<dbReference type="InterPro" id="IPR053169">
    <property type="entry name" value="MUG_Protein"/>
</dbReference>
<dbReference type="EMBL" id="JABCQO010000008">
    <property type="protein sequence ID" value="MBF0877158.1"/>
    <property type="molecule type" value="Genomic_DNA"/>
</dbReference>
<comment type="caution">
    <text evidence="1">The sequence shown here is derived from an EMBL/GenBank/DDBJ whole genome shotgun (WGS) entry which is preliminary data.</text>
</comment>
<dbReference type="Proteomes" id="UP000630952">
    <property type="component" value="Unassembled WGS sequence"/>
</dbReference>